<feature type="compositionally biased region" description="Basic and acidic residues" evidence="1">
    <location>
        <begin position="267"/>
        <end position="285"/>
    </location>
</feature>
<dbReference type="AlphaFoldDB" id="A0A9E7BZN7"/>
<name>A0A9E7BZN7_9ACTN</name>
<dbReference type="KEGG" id="sbae:DSM104329_01136"/>
<sequence length="377" mass="41796">MRLDRAHALADAGLDREHLLVARRPRIGRHRADRAGQRRGALRGVGDDRHGGAQPRVLAGIDVDQDRLQARGRRPPPEPLQLQPGADPQHDVGAVPQLERLGARQSERVVVRDDAAAAAKRDDRRLQVLGELEYLRRGVLRPAADHDHRLPRRREQLGGAVERIAVGRWRRHRPRVAVVRDGGALVEDLPRHGERHGLRPSAAHVRERLGHHPRRLRRVVDALRPLRDRPHRRQLVGQLVQVAEPLAEVRRRHLAREAQHRGARAVGRGDRRRGVEEADARHDGADAGPARRPRVAERHVRGRLLVARRDDLQAVGRGVERVEEPVGLHARDAEHRVDPVGEQAVDDGLSAAALADGGWAGATAQAPSIMTPAAAAR</sequence>
<gene>
    <name evidence="2" type="ORF">DSM104329_01136</name>
</gene>
<dbReference type="EMBL" id="CP087164">
    <property type="protein sequence ID" value="UGS34754.1"/>
    <property type="molecule type" value="Genomic_DNA"/>
</dbReference>
<dbReference type="Proteomes" id="UP001162834">
    <property type="component" value="Chromosome"/>
</dbReference>
<protein>
    <submittedName>
        <fullName evidence="2">Uncharacterized protein</fullName>
    </submittedName>
</protein>
<evidence type="ECO:0000313" key="2">
    <source>
        <dbReference type="EMBL" id="UGS34754.1"/>
    </source>
</evidence>
<keyword evidence="3" id="KW-1185">Reference proteome</keyword>
<evidence type="ECO:0000256" key="1">
    <source>
        <dbReference type="SAM" id="MobiDB-lite"/>
    </source>
</evidence>
<feature type="region of interest" description="Disordered" evidence="1">
    <location>
        <begin position="30"/>
        <end position="92"/>
    </location>
</feature>
<evidence type="ECO:0000313" key="3">
    <source>
        <dbReference type="Proteomes" id="UP001162834"/>
    </source>
</evidence>
<organism evidence="2 3">
    <name type="scientific">Capillimicrobium parvum</name>
    <dbReference type="NCBI Taxonomy" id="2884022"/>
    <lineage>
        <taxon>Bacteria</taxon>
        <taxon>Bacillati</taxon>
        <taxon>Actinomycetota</taxon>
        <taxon>Thermoleophilia</taxon>
        <taxon>Solirubrobacterales</taxon>
        <taxon>Capillimicrobiaceae</taxon>
        <taxon>Capillimicrobium</taxon>
    </lineage>
</organism>
<feature type="region of interest" description="Disordered" evidence="1">
    <location>
        <begin position="255"/>
        <end position="296"/>
    </location>
</feature>
<reference evidence="2" key="1">
    <citation type="journal article" date="2022" name="Int. J. Syst. Evol. Microbiol.">
        <title>Pseudomonas aegrilactucae sp. nov. and Pseudomonas morbosilactucae sp. nov., pathogens causing bacterial rot of lettuce in Japan.</title>
        <authorList>
            <person name="Sawada H."/>
            <person name="Fujikawa T."/>
            <person name="Satou M."/>
        </authorList>
    </citation>
    <scope>NUCLEOTIDE SEQUENCE</scope>
    <source>
        <strain evidence="2">0166_1</strain>
    </source>
</reference>
<accession>A0A9E7BZN7</accession>
<proteinExistence type="predicted"/>